<feature type="compositionally biased region" description="Basic residues" evidence="1">
    <location>
        <begin position="99"/>
        <end position="108"/>
    </location>
</feature>
<organism evidence="2 3">
    <name type="scientific">Rhodococcus wratislaviensis</name>
    <name type="common">Tsukamurella wratislaviensis</name>
    <dbReference type="NCBI Taxonomy" id="44752"/>
    <lineage>
        <taxon>Bacteria</taxon>
        <taxon>Bacillati</taxon>
        <taxon>Actinomycetota</taxon>
        <taxon>Actinomycetes</taxon>
        <taxon>Mycobacteriales</taxon>
        <taxon>Nocardiaceae</taxon>
        <taxon>Rhodococcus</taxon>
    </lineage>
</organism>
<dbReference type="Proteomes" id="UP000251211">
    <property type="component" value="Unassembled WGS sequence"/>
</dbReference>
<protein>
    <submittedName>
        <fullName evidence="2">Uncharacterized protein</fullName>
    </submittedName>
</protein>
<feature type="compositionally biased region" description="Basic residues" evidence="1">
    <location>
        <begin position="120"/>
        <end position="133"/>
    </location>
</feature>
<feature type="region of interest" description="Disordered" evidence="1">
    <location>
        <begin position="57"/>
        <end position="139"/>
    </location>
</feature>
<evidence type="ECO:0000313" key="2">
    <source>
        <dbReference type="EMBL" id="SPZ34173.1"/>
    </source>
</evidence>
<sequence>MVAADRALWFARAYAFGISVRRTSGTVRRRRHTRRFQLPARAGVAASVPGGRARRGCLAGAPRDRNGFVASPAVAPRRRRGHARGPRQGSPQDLLPRCARQHAAARRGTRADPGTARARCAGRPRHLRPRGRAGRAAGGPVGRLVHRAHHVVRGRRSRQAGSRSGSRSDGPLVHVLGHCGDGGRRGVGRQSGVPGRGHLCRSPQRRNFPRRIDRGRRGAVFEDAQDLLDHLESSPLARLLDS</sequence>
<comment type="caution">
    <text evidence="2">The sequence shown here is derived from an EMBL/GenBank/DDBJ whole genome shotgun (WGS) entry which is preliminary data.</text>
</comment>
<feature type="compositionally biased region" description="Low complexity" evidence="1">
    <location>
        <begin position="188"/>
        <end position="197"/>
    </location>
</feature>
<name>A0AB38F4V4_RHOWR</name>
<dbReference type="AlphaFoldDB" id="A0AB38F4V4"/>
<feature type="compositionally biased region" description="Low complexity" evidence="1">
    <location>
        <begin position="159"/>
        <end position="178"/>
    </location>
</feature>
<evidence type="ECO:0000313" key="3">
    <source>
        <dbReference type="Proteomes" id="UP000251211"/>
    </source>
</evidence>
<gene>
    <name evidence="2" type="ORF">NCTC13229_00120</name>
</gene>
<proteinExistence type="predicted"/>
<evidence type="ECO:0000256" key="1">
    <source>
        <dbReference type="SAM" id="MobiDB-lite"/>
    </source>
</evidence>
<accession>A0AB38F4V4</accession>
<reference evidence="2 3" key="1">
    <citation type="submission" date="2018-06" db="EMBL/GenBank/DDBJ databases">
        <authorList>
            <consortium name="Pathogen Informatics"/>
            <person name="Doyle S."/>
        </authorList>
    </citation>
    <scope>NUCLEOTIDE SEQUENCE [LARGE SCALE GENOMIC DNA]</scope>
    <source>
        <strain evidence="2 3">NCTC13229</strain>
    </source>
</reference>
<feature type="compositionally biased region" description="Basic residues" evidence="1">
    <location>
        <begin position="76"/>
        <end position="85"/>
    </location>
</feature>
<feature type="region of interest" description="Disordered" evidence="1">
    <location>
        <begin position="151"/>
        <end position="204"/>
    </location>
</feature>
<dbReference type="EMBL" id="UAUI01000001">
    <property type="protein sequence ID" value="SPZ34173.1"/>
    <property type="molecule type" value="Genomic_DNA"/>
</dbReference>